<dbReference type="Pfam" id="PF14501">
    <property type="entry name" value="HATPase_c_5"/>
    <property type="match status" value="1"/>
</dbReference>
<name>A0A6I3S570_9BURK</name>
<feature type="domain" description="Histidine kinase" evidence="5">
    <location>
        <begin position="388"/>
        <end position="597"/>
    </location>
</feature>
<dbReference type="PANTHER" id="PTHR42878">
    <property type="entry name" value="TWO-COMPONENT HISTIDINE KINASE"/>
    <property type="match status" value="1"/>
</dbReference>
<dbReference type="Proteomes" id="UP000462362">
    <property type="component" value="Unassembled WGS sequence"/>
</dbReference>
<dbReference type="GO" id="GO:0007234">
    <property type="term" value="P:osmosensory signaling via phosphorelay pathway"/>
    <property type="evidence" value="ECO:0007669"/>
    <property type="project" value="TreeGrafter"/>
</dbReference>
<dbReference type="EC" id="2.7.13.3" evidence="2"/>
<gene>
    <name evidence="6" type="ORF">GMD42_01200</name>
</gene>
<evidence type="ECO:0000256" key="3">
    <source>
        <dbReference type="ARBA" id="ARBA00022679"/>
    </source>
</evidence>
<dbReference type="GO" id="GO:0000156">
    <property type="term" value="F:phosphorelay response regulator activity"/>
    <property type="evidence" value="ECO:0007669"/>
    <property type="project" value="TreeGrafter"/>
</dbReference>
<proteinExistence type="predicted"/>
<evidence type="ECO:0000313" key="6">
    <source>
        <dbReference type="EMBL" id="MTU42257.1"/>
    </source>
</evidence>
<evidence type="ECO:0000256" key="2">
    <source>
        <dbReference type="ARBA" id="ARBA00012438"/>
    </source>
</evidence>
<dbReference type="GO" id="GO:0000155">
    <property type="term" value="F:phosphorelay sensor kinase activity"/>
    <property type="evidence" value="ECO:0007669"/>
    <property type="project" value="InterPro"/>
</dbReference>
<dbReference type="InterPro" id="IPR036890">
    <property type="entry name" value="HATPase_C_sf"/>
</dbReference>
<dbReference type="SUPFAM" id="SSF55874">
    <property type="entry name" value="ATPase domain of HSP90 chaperone/DNA topoisomerase II/histidine kinase"/>
    <property type="match status" value="1"/>
</dbReference>
<comment type="catalytic activity">
    <reaction evidence="1">
        <text>ATP + protein L-histidine = ADP + protein N-phospho-L-histidine.</text>
        <dbReference type="EC" id="2.7.13.3"/>
    </reaction>
</comment>
<dbReference type="SUPFAM" id="SSF53850">
    <property type="entry name" value="Periplasmic binding protein-like II"/>
    <property type="match status" value="1"/>
</dbReference>
<evidence type="ECO:0000313" key="7">
    <source>
        <dbReference type="Proteomes" id="UP000462362"/>
    </source>
</evidence>
<dbReference type="InterPro" id="IPR032834">
    <property type="entry name" value="NatK-like_C"/>
</dbReference>
<organism evidence="6 7">
    <name type="scientific">Parasutterella excrementihominis</name>
    <dbReference type="NCBI Taxonomy" id="487175"/>
    <lineage>
        <taxon>Bacteria</taxon>
        <taxon>Pseudomonadati</taxon>
        <taxon>Pseudomonadota</taxon>
        <taxon>Betaproteobacteria</taxon>
        <taxon>Burkholderiales</taxon>
        <taxon>Sutterellaceae</taxon>
        <taxon>Parasutterella</taxon>
    </lineage>
</organism>
<dbReference type="GO" id="GO:0030295">
    <property type="term" value="F:protein kinase activator activity"/>
    <property type="evidence" value="ECO:0007669"/>
    <property type="project" value="TreeGrafter"/>
</dbReference>
<keyword evidence="3" id="KW-0808">Transferase</keyword>
<reference evidence="6 7" key="1">
    <citation type="journal article" date="2019" name="Nat. Med.">
        <title>A library of human gut bacterial isolates paired with longitudinal multiomics data enables mechanistic microbiome research.</title>
        <authorList>
            <person name="Poyet M."/>
            <person name="Groussin M."/>
            <person name="Gibbons S.M."/>
            <person name="Avila-Pacheco J."/>
            <person name="Jiang X."/>
            <person name="Kearney S.M."/>
            <person name="Perrotta A.R."/>
            <person name="Berdy B."/>
            <person name="Zhao S."/>
            <person name="Lieberman T.D."/>
            <person name="Swanson P.K."/>
            <person name="Smith M."/>
            <person name="Roesemann S."/>
            <person name="Alexander J.E."/>
            <person name="Rich S.A."/>
            <person name="Livny J."/>
            <person name="Vlamakis H."/>
            <person name="Clish C."/>
            <person name="Bullock K."/>
            <person name="Deik A."/>
            <person name="Scott J."/>
            <person name="Pierce K.A."/>
            <person name="Xavier R.J."/>
            <person name="Alm E.J."/>
        </authorList>
    </citation>
    <scope>NUCLEOTIDE SEQUENCE [LARGE SCALE GENOMIC DNA]</scope>
    <source>
        <strain evidence="6 7">BIOML-A2</strain>
    </source>
</reference>
<evidence type="ECO:0000256" key="4">
    <source>
        <dbReference type="ARBA" id="ARBA00022777"/>
    </source>
</evidence>
<sequence>MPMIPKLTDTVRQNLQLCLRCLVICCFCSLVSLSGDSLAKEERVITIGVLESSLSAADKSAISQTLEALKKLPGYRLDVQYYNPSELEDQLVRRRLDYFIGTSGFYRRFQSFGLRSVATLFTEVAPNPRYATGSVFVVRNDSPIKKISDLKGKTALASWAKGFSSFYTPMGEIYKQGFDPESFFSVYKTYGPPMSDLLQKLDKNKGDVVLMRACLLEDLEKTQPDIFKRYRVLNEKKDNLLRCKHSTDLYPNWTLVATPLAPWTETREITKCLLNIPDSAGFGWATVPDFNTIDELYKSLKVGPYSYLRIQTVQGFIYRYRFPLLFALFCILMLCVHSWRTNVLVKRRTQSLRIAYEKEAELRRKVRESEQRIDQLQKTEIIGAMSSLIAHEINGPLATIDNYCRGIKRKLEVEGNDNSWLDRPMSLIVKQTAKISDIVSRVRAYAKRDEPEFTKIEADKLLRSCVSDIRMRYPNCQIVLSHTEQAVVLGHILEFEVLLENIIKNAIQAAQTADTNRIEIRQLCENNSMYVRILNASSVRSSEELEKHLQPLHSSKNQGLGIGLLICRTIAEKMRGNLSVTYKDGEVFTEVKIPLFVPQEKENADQNC</sequence>
<accession>A0A6I3S570</accession>
<dbReference type="PROSITE" id="PS50109">
    <property type="entry name" value="HIS_KIN"/>
    <property type="match status" value="1"/>
</dbReference>
<dbReference type="InterPro" id="IPR003594">
    <property type="entry name" value="HATPase_dom"/>
</dbReference>
<dbReference type="SMART" id="SM00387">
    <property type="entry name" value="HATPase_c"/>
    <property type="match status" value="1"/>
</dbReference>
<dbReference type="Gene3D" id="3.30.565.10">
    <property type="entry name" value="Histidine kinase-like ATPase, C-terminal domain"/>
    <property type="match status" value="1"/>
</dbReference>
<dbReference type="AlphaFoldDB" id="A0A6I3S570"/>
<dbReference type="InterPro" id="IPR036097">
    <property type="entry name" value="HisK_dim/P_sf"/>
</dbReference>
<dbReference type="Gene3D" id="1.10.287.130">
    <property type="match status" value="1"/>
</dbReference>
<comment type="caution">
    <text evidence="6">The sequence shown here is derived from an EMBL/GenBank/DDBJ whole genome shotgun (WGS) entry which is preliminary data.</text>
</comment>
<protein>
    <recommendedName>
        <fullName evidence="2">histidine kinase</fullName>
        <ecNumber evidence="2">2.7.13.3</ecNumber>
    </recommendedName>
</protein>
<keyword evidence="4" id="KW-0418">Kinase</keyword>
<dbReference type="InterPro" id="IPR005467">
    <property type="entry name" value="His_kinase_dom"/>
</dbReference>
<dbReference type="EMBL" id="WNCL01000002">
    <property type="protein sequence ID" value="MTU42257.1"/>
    <property type="molecule type" value="Genomic_DNA"/>
</dbReference>
<dbReference type="Gene3D" id="3.40.190.10">
    <property type="entry name" value="Periplasmic binding protein-like II"/>
    <property type="match status" value="1"/>
</dbReference>
<evidence type="ECO:0000259" key="5">
    <source>
        <dbReference type="PROSITE" id="PS50109"/>
    </source>
</evidence>
<evidence type="ECO:0000256" key="1">
    <source>
        <dbReference type="ARBA" id="ARBA00000085"/>
    </source>
</evidence>
<dbReference type="Pfam" id="PF12974">
    <property type="entry name" value="Phosphonate-bd"/>
    <property type="match status" value="1"/>
</dbReference>
<dbReference type="PANTHER" id="PTHR42878:SF14">
    <property type="entry name" value="OSMOLARITY TWO-COMPONENT SYSTEM PROTEIN SSK1"/>
    <property type="match status" value="1"/>
</dbReference>
<dbReference type="InterPro" id="IPR050351">
    <property type="entry name" value="BphY/WalK/GraS-like"/>
</dbReference>
<dbReference type="SUPFAM" id="SSF47384">
    <property type="entry name" value="Homodimeric domain of signal transducing histidine kinase"/>
    <property type="match status" value="1"/>
</dbReference>